<dbReference type="STRING" id="1231343.Absy_022_055"/>
<dbReference type="Gene3D" id="3.40.50.12370">
    <property type="match status" value="1"/>
</dbReference>
<gene>
    <name evidence="1" type="ORF">B9K05_10390</name>
</gene>
<dbReference type="SUPFAM" id="SSF52402">
    <property type="entry name" value="Adenine nucleotide alpha hydrolases-like"/>
    <property type="match status" value="1"/>
</dbReference>
<accession>A0A270BEM7</accession>
<proteinExistence type="predicted"/>
<evidence type="ECO:0000313" key="2">
    <source>
        <dbReference type="Proteomes" id="UP000216033"/>
    </source>
</evidence>
<organism evidence="1 2">
    <name type="scientific">Acetobacter syzygii</name>
    <dbReference type="NCBI Taxonomy" id="146476"/>
    <lineage>
        <taxon>Bacteria</taxon>
        <taxon>Pseudomonadati</taxon>
        <taxon>Pseudomonadota</taxon>
        <taxon>Alphaproteobacteria</taxon>
        <taxon>Acetobacterales</taxon>
        <taxon>Acetobacteraceae</taxon>
        <taxon>Acetobacter</taxon>
    </lineage>
</organism>
<dbReference type="Proteomes" id="UP000216033">
    <property type="component" value="Unassembled WGS sequence"/>
</dbReference>
<protein>
    <recommendedName>
        <fullName evidence="3">Universal stress protein UspA</fullName>
    </recommendedName>
</protein>
<name>A0A270BEM7_9PROT</name>
<keyword evidence="2" id="KW-1185">Reference proteome</keyword>
<reference evidence="1 2" key="1">
    <citation type="submission" date="2017-04" db="EMBL/GenBank/DDBJ databases">
        <title>Kefir bacterial isolates.</title>
        <authorList>
            <person name="Kim Y."/>
            <person name="Blasche S."/>
            <person name="Patil K.R."/>
        </authorList>
    </citation>
    <scope>NUCLEOTIDE SEQUENCE [LARGE SCALE GENOMIC DNA]</scope>
    <source>
        <strain evidence="1 2">KR-2</strain>
    </source>
</reference>
<evidence type="ECO:0000313" key="1">
    <source>
        <dbReference type="EMBL" id="PAL23497.1"/>
    </source>
</evidence>
<comment type="caution">
    <text evidence="1">The sequence shown here is derived from an EMBL/GenBank/DDBJ whole genome shotgun (WGS) entry which is preliminary data.</text>
</comment>
<dbReference type="EMBL" id="NDFP01000011">
    <property type="protein sequence ID" value="PAL23497.1"/>
    <property type="molecule type" value="Genomic_DNA"/>
</dbReference>
<dbReference type="OrthoDB" id="9804721at2"/>
<dbReference type="AlphaFoldDB" id="A0A270BEM7"/>
<sequence length="284" mass="30847">MRILAVLDHPQTAALTLDTARQLSLRTGIAEIYAMHPKLAVDPDFQSPDEGLPDPAQQARFAHTVATRAKAIHQIFADWAATLPTTDQPRLHWLEPAGDIRTLVAGAAAKVDLVILPRPGTTPPHSTEQAFTGALYDAQATVLLPPLHPQATLGQHPVVAWQDNPSLTRALQSALPLLRTARQVTVLIGQSQSTVIPEPAWVADLRASGVAVNVDRFTLADQNVGEQISAHAQRAGADLLIMGAYGRPQFIEWLLDGPTHHMLRHGIWPILTHHEHSPLTGEHD</sequence>
<evidence type="ECO:0008006" key="3">
    <source>
        <dbReference type="Google" id="ProtNLM"/>
    </source>
</evidence>